<feature type="domain" description="GCVT N-terminal" evidence="3">
    <location>
        <begin position="433"/>
        <end position="679"/>
    </location>
</feature>
<dbReference type="STRING" id="574651.SAMN04487968_10781"/>
<dbReference type="Proteomes" id="UP000198832">
    <property type="component" value="Unassembled WGS sequence"/>
</dbReference>
<dbReference type="PANTHER" id="PTHR13847">
    <property type="entry name" value="SARCOSINE DEHYDROGENASE-RELATED"/>
    <property type="match status" value="1"/>
</dbReference>
<evidence type="ECO:0000259" key="3">
    <source>
        <dbReference type="Pfam" id="PF01571"/>
    </source>
</evidence>
<dbReference type="Pfam" id="PF16350">
    <property type="entry name" value="FAO_M"/>
    <property type="match status" value="1"/>
</dbReference>
<reference evidence="6 7" key="1">
    <citation type="submission" date="2016-10" db="EMBL/GenBank/DDBJ databases">
        <authorList>
            <person name="de Groot N.N."/>
        </authorList>
    </citation>
    <scope>NUCLEOTIDE SEQUENCE [LARGE SCALE GENOMIC DNA]</scope>
    <source>
        <strain evidence="6 7">CGMCC 1.7056</strain>
    </source>
</reference>
<dbReference type="RefSeq" id="WP_091123547.1">
    <property type="nucleotide sequence ID" value="NZ_FOLB01000007.1"/>
</dbReference>
<feature type="domain" description="Aminomethyltransferase C-terminal" evidence="4">
    <location>
        <begin position="694"/>
        <end position="772"/>
    </location>
</feature>
<dbReference type="InterPro" id="IPR006222">
    <property type="entry name" value="GCVT_N"/>
</dbReference>
<dbReference type="SUPFAM" id="SSF103025">
    <property type="entry name" value="Folate-binding domain"/>
    <property type="match status" value="1"/>
</dbReference>
<protein>
    <submittedName>
        <fullName evidence="6">4-methylaminobutanoate oxidase (Formaldehyde-forming)</fullName>
    </submittedName>
</protein>
<sequence>MADLPSRARVVIVGGGIVGCSVAYHLTRLGRDDVLLLEQGRLSSGTTWHAAGLVGPLRASESGTALVRYSAELYASLEEETGLATGYRNVGGLVVARTPDRLVQLARTAANGAAYGLEAELITPRQAQELWPPMQVDDLLGALWLPGDGKVNPADVTQSLAKGARQRGARIVEKVRVLGLATTGERSTRRVTGVRTDRGDVEAEVVVLCAGQWTKALGDGIEGGGITVPLHSAEHFYVVTEAVGGTHPDLPIMRDQDGWTYFKEEVGGLVVGGFEPAAKPWVAPDQIPYPFEFQLLDEDWEHFSVLMEQALLRIPALEHTGIRKFYNGPESFTPDNQFLLGETPQVAGLFVGCGFNSVGIASAGGAGKALAEWIVAGSPQEDLVAVDVRRFGPWQNDVPFLRERVVETLGLHYEIPWPNREFESARPQRTSPLHGRLVGQGALFGARNGWERPLVFGPTSLDYSWDRPSWLDACIAEQREVRTNVAVFDETSFSKYLVTGPAALAGLEWICGNDVDVAVGETVYTPWLGERGGYEADVTVTRLGADRFFVVSSAATTYRDLDHLHRHLPAGVEVRDVSDDYAVLGVFGPRTEAVVPRDTGGLPEGTIPIRSSYVDLTGVELFVPRDEAAALYDRLAIDPAGYYTIDALRIELGRRAFGRELGPDVTPREAGLSFALSKGKDFLGRAAAQREPVRRYLSLVVGDPDVMLWGGELLLSDGRPGGQVTSAAWGATVGAAVGLGYLRSWPVTAETLAGSVWTVDVGGTPVPVRLSLRAPVG</sequence>
<dbReference type="SUPFAM" id="SSF101790">
    <property type="entry name" value="Aminomethyltransferase beta-barrel domain"/>
    <property type="match status" value="1"/>
</dbReference>
<dbReference type="AlphaFoldDB" id="A0A1I1JXF1"/>
<dbReference type="SUPFAM" id="SSF51905">
    <property type="entry name" value="FAD/NAD(P)-binding domain"/>
    <property type="match status" value="1"/>
</dbReference>
<dbReference type="InterPro" id="IPR029043">
    <property type="entry name" value="GcvT/YgfZ_C"/>
</dbReference>
<dbReference type="PANTHER" id="PTHR13847:SF193">
    <property type="entry name" value="PYRUVATE DEHYDROGENASE PHOSPHATASE REGULATORY SUBUNIT, MITOCHONDRIAL"/>
    <property type="match status" value="1"/>
</dbReference>
<evidence type="ECO:0000256" key="1">
    <source>
        <dbReference type="ARBA" id="ARBA00008609"/>
    </source>
</evidence>
<evidence type="ECO:0000259" key="4">
    <source>
        <dbReference type="Pfam" id="PF08669"/>
    </source>
</evidence>
<name>A0A1I1JXF1_9ACTN</name>
<dbReference type="InterPro" id="IPR032503">
    <property type="entry name" value="FAO_M"/>
</dbReference>
<feature type="domain" description="FAD dependent oxidoreductase" evidence="2">
    <location>
        <begin position="9"/>
        <end position="373"/>
    </location>
</feature>
<keyword evidence="7" id="KW-1185">Reference proteome</keyword>
<dbReference type="GO" id="GO:0005737">
    <property type="term" value="C:cytoplasm"/>
    <property type="evidence" value="ECO:0007669"/>
    <property type="project" value="TreeGrafter"/>
</dbReference>
<dbReference type="OrthoDB" id="2055370at2"/>
<dbReference type="InterPro" id="IPR006076">
    <property type="entry name" value="FAD-dep_OxRdtase"/>
</dbReference>
<accession>A0A1I1JXF1</accession>
<comment type="similarity">
    <text evidence="1">Belongs to the GcvT family.</text>
</comment>
<gene>
    <name evidence="6" type="ORF">SAMN04487968_10781</name>
</gene>
<dbReference type="EMBL" id="FOLB01000007">
    <property type="protein sequence ID" value="SFC50030.1"/>
    <property type="molecule type" value="Genomic_DNA"/>
</dbReference>
<dbReference type="SUPFAM" id="SSF54373">
    <property type="entry name" value="FAD-linked reductases, C-terminal domain"/>
    <property type="match status" value="1"/>
</dbReference>
<dbReference type="Pfam" id="PF01571">
    <property type="entry name" value="GCV_T"/>
    <property type="match status" value="1"/>
</dbReference>
<dbReference type="InterPro" id="IPR027266">
    <property type="entry name" value="TrmE/GcvT-like"/>
</dbReference>
<dbReference type="PROSITE" id="PS51257">
    <property type="entry name" value="PROKAR_LIPOPROTEIN"/>
    <property type="match status" value="1"/>
</dbReference>
<dbReference type="Pfam" id="PF08669">
    <property type="entry name" value="GCV_T_C"/>
    <property type="match status" value="1"/>
</dbReference>
<evidence type="ECO:0000259" key="5">
    <source>
        <dbReference type="Pfam" id="PF16350"/>
    </source>
</evidence>
<feature type="domain" description="FAD dependent oxidoreductase central" evidence="5">
    <location>
        <begin position="377"/>
        <end position="431"/>
    </location>
</feature>
<evidence type="ECO:0000313" key="7">
    <source>
        <dbReference type="Proteomes" id="UP000198832"/>
    </source>
</evidence>
<dbReference type="InterPro" id="IPR013977">
    <property type="entry name" value="GcvT_C"/>
</dbReference>
<evidence type="ECO:0000259" key="2">
    <source>
        <dbReference type="Pfam" id="PF01266"/>
    </source>
</evidence>
<dbReference type="InterPro" id="IPR036188">
    <property type="entry name" value="FAD/NAD-bd_sf"/>
</dbReference>
<dbReference type="Gene3D" id="3.50.50.60">
    <property type="entry name" value="FAD/NAD(P)-binding domain"/>
    <property type="match status" value="1"/>
</dbReference>
<proteinExistence type="inferred from homology"/>
<dbReference type="Pfam" id="PF01266">
    <property type="entry name" value="DAO"/>
    <property type="match status" value="1"/>
</dbReference>
<organism evidence="6 7">
    <name type="scientific">Nocardioides terrae</name>
    <dbReference type="NCBI Taxonomy" id="574651"/>
    <lineage>
        <taxon>Bacteria</taxon>
        <taxon>Bacillati</taxon>
        <taxon>Actinomycetota</taxon>
        <taxon>Actinomycetes</taxon>
        <taxon>Propionibacteriales</taxon>
        <taxon>Nocardioidaceae</taxon>
        <taxon>Nocardioides</taxon>
    </lineage>
</organism>
<evidence type="ECO:0000313" key="6">
    <source>
        <dbReference type="EMBL" id="SFC50030.1"/>
    </source>
</evidence>
<dbReference type="Gene3D" id="3.30.1360.120">
    <property type="entry name" value="Probable tRNA modification gtpase trme, domain 1"/>
    <property type="match status" value="1"/>
</dbReference>
<dbReference type="Gene3D" id="3.30.9.10">
    <property type="entry name" value="D-Amino Acid Oxidase, subunit A, domain 2"/>
    <property type="match status" value="1"/>
</dbReference>